<evidence type="ECO:0000313" key="5">
    <source>
        <dbReference type="Proteomes" id="UP001165060"/>
    </source>
</evidence>
<feature type="region of interest" description="Disordered" evidence="2">
    <location>
        <begin position="234"/>
        <end position="273"/>
    </location>
</feature>
<comment type="caution">
    <text evidence="4">The sequence shown here is derived from an EMBL/GenBank/DDBJ whole genome shotgun (WGS) entry which is preliminary data.</text>
</comment>
<name>A0ABQ6MKH4_9STRA</name>
<sequence length="525" mass="58408">MVTACFICRAGSEATCGGLSYSRESGERQRYFRQHVLFHWPLEVLLDVFVCYLHDWKPGNHVPWLFTLTYFLATAAANQFFFDHRKEGTRKAAIWDAFMYAMTTHAVIIIAIYSHVLPIRYLAGSTSDGLGISIATGAFFPLLTLGIRKFMVHDLWRILEKTLPRTEIYESYHSWCKIISITLMLTPTCLMFLNTDLRYACGAAFSNMAIELLGKCWVLFSTRLRLAEQLGVKVGQRTSEEEEETMESSSSNSGDGNSPDPIEGPGPNWSRSKLARTGASAYLPPDDHVEELTDLLAATTDEIAMLRATVEDLEKVVQALRTENSTLRQRAIAPKEEARAIAPKEQARAIAPKEQARAIAPKEQARAIAPKAQQTQVEATQKGPHRDGQLERRQAQLTHAMKVLALRWQGEIVGEKACILIAGLIAYLKFEDFVATAGGGGEGGEGRRVGVYDVVVLTCMLYIIEAVTDFAFVLLMEMRWSMPIVTATAEVHNKDRWLWFKSIVGLSFVLNGMTACIGMATSIAV</sequence>
<gene>
    <name evidence="4" type="ORF">TeGR_g1481</name>
</gene>
<feature type="transmembrane region" description="Helical" evidence="3">
    <location>
        <begin position="94"/>
        <end position="117"/>
    </location>
</feature>
<keyword evidence="1" id="KW-0175">Coiled coil</keyword>
<reference evidence="4 5" key="1">
    <citation type="journal article" date="2023" name="Commun. Biol.">
        <title>Genome analysis of Parmales, the sister group of diatoms, reveals the evolutionary specialization of diatoms from phago-mixotrophs to photoautotrophs.</title>
        <authorList>
            <person name="Ban H."/>
            <person name="Sato S."/>
            <person name="Yoshikawa S."/>
            <person name="Yamada K."/>
            <person name="Nakamura Y."/>
            <person name="Ichinomiya M."/>
            <person name="Sato N."/>
            <person name="Blanc-Mathieu R."/>
            <person name="Endo H."/>
            <person name="Kuwata A."/>
            <person name="Ogata H."/>
        </authorList>
    </citation>
    <scope>NUCLEOTIDE SEQUENCE [LARGE SCALE GENOMIC DNA]</scope>
</reference>
<feature type="region of interest" description="Disordered" evidence="2">
    <location>
        <begin position="364"/>
        <end position="388"/>
    </location>
</feature>
<dbReference type="Proteomes" id="UP001165060">
    <property type="component" value="Unassembled WGS sequence"/>
</dbReference>
<organism evidence="4 5">
    <name type="scientific">Tetraparma gracilis</name>
    <dbReference type="NCBI Taxonomy" id="2962635"/>
    <lineage>
        <taxon>Eukaryota</taxon>
        <taxon>Sar</taxon>
        <taxon>Stramenopiles</taxon>
        <taxon>Ochrophyta</taxon>
        <taxon>Bolidophyceae</taxon>
        <taxon>Parmales</taxon>
        <taxon>Triparmaceae</taxon>
        <taxon>Tetraparma</taxon>
    </lineage>
</organism>
<keyword evidence="5" id="KW-1185">Reference proteome</keyword>
<evidence type="ECO:0000313" key="4">
    <source>
        <dbReference type="EMBL" id="GMI27512.1"/>
    </source>
</evidence>
<keyword evidence="3" id="KW-1133">Transmembrane helix</keyword>
<feature type="transmembrane region" description="Helical" evidence="3">
    <location>
        <begin position="450"/>
        <end position="476"/>
    </location>
</feature>
<dbReference type="EMBL" id="BRYB01000312">
    <property type="protein sequence ID" value="GMI27512.1"/>
    <property type="molecule type" value="Genomic_DNA"/>
</dbReference>
<accession>A0ABQ6MKH4</accession>
<keyword evidence="3" id="KW-0812">Transmembrane</keyword>
<feature type="coiled-coil region" evidence="1">
    <location>
        <begin position="289"/>
        <end position="330"/>
    </location>
</feature>
<feature type="transmembrane region" description="Helical" evidence="3">
    <location>
        <begin position="62"/>
        <end position="82"/>
    </location>
</feature>
<keyword evidence="3" id="KW-0472">Membrane</keyword>
<evidence type="ECO:0000256" key="2">
    <source>
        <dbReference type="SAM" id="MobiDB-lite"/>
    </source>
</evidence>
<feature type="transmembrane region" description="Helical" evidence="3">
    <location>
        <begin position="129"/>
        <end position="151"/>
    </location>
</feature>
<evidence type="ECO:0000256" key="1">
    <source>
        <dbReference type="SAM" id="Coils"/>
    </source>
</evidence>
<feature type="transmembrane region" description="Helical" evidence="3">
    <location>
        <begin position="412"/>
        <end position="430"/>
    </location>
</feature>
<evidence type="ECO:0000256" key="3">
    <source>
        <dbReference type="SAM" id="Phobius"/>
    </source>
</evidence>
<feature type="transmembrane region" description="Helical" evidence="3">
    <location>
        <begin position="497"/>
        <end position="524"/>
    </location>
</feature>
<feature type="transmembrane region" description="Helical" evidence="3">
    <location>
        <begin position="37"/>
        <end position="56"/>
    </location>
</feature>
<protein>
    <submittedName>
        <fullName evidence="4">Uncharacterized protein</fullName>
    </submittedName>
</protein>
<proteinExistence type="predicted"/>